<dbReference type="AlphaFoldDB" id="A0A8J9V961"/>
<accession>A0A8J9V961</accession>
<evidence type="ECO:0000313" key="3">
    <source>
        <dbReference type="Proteomes" id="UP000838412"/>
    </source>
</evidence>
<reference evidence="2" key="1">
    <citation type="submission" date="2022-01" db="EMBL/GenBank/DDBJ databases">
        <authorList>
            <person name="Braso-Vives M."/>
        </authorList>
    </citation>
    <scope>NUCLEOTIDE SEQUENCE</scope>
</reference>
<proteinExistence type="predicted"/>
<name>A0A8J9V961_BRALA</name>
<dbReference type="Proteomes" id="UP000838412">
    <property type="component" value="Chromosome 1"/>
</dbReference>
<evidence type="ECO:0000256" key="1">
    <source>
        <dbReference type="SAM" id="MobiDB-lite"/>
    </source>
</evidence>
<organism evidence="2 3">
    <name type="scientific">Branchiostoma lanceolatum</name>
    <name type="common">Common lancelet</name>
    <name type="synonym">Amphioxus lanceolatum</name>
    <dbReference type="NCBI Taxonomy" id="7740"/>
    <lineage>
        <taxon>Eukaryota</taxon>
        <taxon>Metazoa</taxon>
        <taxon>Chordata</taxon>
        <taxon>Cephalochordata</taxon>
        <taxon>Leptocardii</taxon>
        <taxon>Amphioxiformes</taxon>
        <taxon>Branchiostomatidae</taxon>
        <taxon>Branchiostoma</taxon>
    </lineage>
</organism>
<feature type="region of interest" description="Disordered" evidence="1">
    <location>
        <begin position="16"/>
        <end position="44"/>
    </location>
</feature>
<evidence type="ECO:0000313" key="2">
    <source>
        <dbReference type="EMBL" id="CAH1224465.1"/>
    </source>
</evidence>
<gene>
    <name evidence="2" type="primary">Hypp3</name>
    <name evidence="2" type="ORF">BLAG_LOCUS5</name>
</gene>
<sequence length="66" mass="7230">MNSTVMLGHLVKTMAEERRPKTTGAHLTSPAGTERTQARQGSPAVRRFLASLSRSASSASYERQRN</sequence>
<protein>
    <submittedName>
        <fullName evidence="2">Hypp3 protein</fullName>
    </submittedName>
</protein>
<feature type="compositionally biased region" description="Polar residues" evidence="1">
    <location>
        <begin position="30"/>
        <end position="40"/>
    </location>
</feature>
<keyword evidence="3" id="KW-1185">Reference proteome</keyword>
<dbReference type="EMBL" id="OV696686">
    <property type="protein sequence ID" value="CAH1224465.1"/>
    <property type="molecule type" value="Genomic_DNA"/>
</dbReference>